<dbReference type="Gene3D" id="3.40.50.150">
    <property type="entry name" value="Vaccinia Virus protein VP39"/>
    <property type="match status" value="1"/>
</dbReference>
<dbReference type="SUPFAM" id="SSF53335">
    <property type="entry name" value="S-adenosyl-L-methionine-dependent methyltransferases"/>
    <property type="match status" value="1"/>
</dbReference>
<proteinExistence type="predicted"/>
<dbReference type="GO" id="GO:0008168">
    <property type="term" value="F:methyltransferase activity"/>
    <property type="evidence" value="ECO:0007669"/>
    <property type="project" value="UniProtKB-KW"/>
</dbReference>
<name>A0ABT5MJ26_9BURK</name>
<dbReference type="RefSeq" id="WP_273928466.1">
    <property type="nucleotide sequence ID" value="NZ_JAQSIO010000008.1"/>
</dbReference>
<evidence type="ECO:0000313" key="2">
    <source>
        <dbReference type="Proteomes" id="UP001528672"/>
    </source>
</evidence>
<dbReference type="PANTHER" id="PTHR43861">
    <property type="entry name" value="TRANS-ACONITATE 2-METHYLTRANSFERASE-RELATED"/>
    <property type="match status" value="1"/>
</dbReference>
<dbReference type="PANTHER" id="PTHR43861:SF5">
    <property type="entry name" value="BLL5978 PROTEIN"/>
    <property type="match status" value="1"/>
</dbReference>
<gene>
    <name evidence="1" type="ORF">PSQ39_18225</name>
</gene>
<dbReference type="Proteomes" id="UP001528672">
    <property type="component" value="Unassembled WGS sequence"/>
</dbReference>
<dbReference type="GO" id="GO:0032259">
    <property type="term" value="P:methylation"/>
    <property type="evidence" value="ECO:0007669"/>
    <property type="project" value="UniProtKB-KW"/>
</dbReference>
<dbReference type="InterPro" id="IPR029063">
    <property type="entry name" value="SAM-dependent_MTases_sf"/>
</dbReference>
<evidence type="ECO:0000313" key="1">
    <source>
        <dbReference type="EMBL" id="MDD0816582.1"/>
    </source>
</evidence>
<protein>
    <submittedName>
        <fullName evidence="1">Methyltransferase domain-containing protein</fullName>
    </submittedName>
</protein>
<keyword evidence="2" id="KW-1185">Reference proteome</keyword>
<comment type="caution">
    <text evidence="1">The sequence shown here is derived from an EMBL/GenBank/DDBJ whole genome shotgun (WGS) entry which is preliminary data.</text>
</comment>
<keyword evidence="1" id="KW-0808">Transferase</keyword>
<organism evidence="1 2">
    <name type="scientific">Curvibacter microcysteis</name>
    <dbReference type="NCBI Taxonomy" id="3026419"/>
    <lineage>
        <taxon>Bacteria</taxon>
        <taxon>Pseudomonadati</taxon>
        <taxon>Pseudomonadota</taxon>
        <taxon>Betaproteobacteria</taxon>
        <taxon>Burkholderiales</taxon>
        <taxon>Comamonadaceae</taxon>
        <taxon>Curvibacter</taxon>
    </lineage>
</organism>
<keyword evidence="1" id="KW-0489">Methyltransferase</keyword>
<accession>A0ABT5MJ26</accession>
<dbReference type="CDD" id="cd02440">
    <property type="entry name" value="AdoMet_MTases"/>
    <property type="match status" value="1"/>
</dbReference>
<reference evidence="1 2" key="1">
    <citation type="submission" date="2023-02" db="EMBL/GenBank/DDBJ databases">
        <title>Bacterial whole genome sequence for Curvibacter sp. HBC28.</title>
        <authorList>
            <person name="Le V."/>
            <person name="Ko S.-R."/>
            <person name="Ahn C.-Y."/>
            <person name="Oh H.-M."/>
        </authorList>
    </citation>
    <scope>NUCLEOTIDE SEQUENCE [LARGE SCALE GENOMIC DNA]</scope>
    <source>
        <strain evidence="1 2">HBC28</strain>
    </source>
</reference>
<dbReference type="Pfam" id="PF13489">
    <property type="entry name" value="Methyltransf_23"/>
    <property type="match status" value="1"/>
</dbReference>
<sequence>MSAPAQASGQSSTTHEARACARPCPVCASTQAQALQSLSLPQPSGSPLPNGYRLMACVACDLVFAETPAPQSAYDLYYQRCAKYGGPTGTGAGLHSADQARLDQMADRLLAWLPQPQGRVLDLGCGAGGLLSALQARGLQQVEGLDPDPSAVQAARARGLRLREGLIHEAAARCAGEHYDLIVLSHVAEHLRDLHSLPALASLLTPEGRLYIEVPHPAGYACGERPPYYYFDSEHINHFSAQALARLLAPAGLQLLSAEAVTLPLPGGGQYPALAVVAGRGNASALPPQPSTVQAVQRYLVDCAQGARREPLPPLPPQGPVLAWGAGSWAQRLLGQGQLPRDRLVAFLDKDPNKQGLQLDGLPILAPAVGLQQHPQAAILVCVAIDPQQIADDLDALAPGARQRLHFLSDPL</sequence>
<dbReference type="EMBL" id="JAQSIO010000008">
    <property type="protein sequence ID" value="MDD0816582.1"/>
    <property type="molecule type" value="Genomic_DNA"/>
</dbReference>